<dbReference type="InterPro" id="IPR036271">
    <property type="entry name" value="Tet_transcr_reg_TetR-rel_C_sf"/>
</dbReference>
<reference evidence="7 8" key="1">
    <citation type="submission" date="2014-07" db="EMBL/GenBank/DDBJ databases">
        <title>Tepidicaulis marinum gen. nov., sp. nov., a novel marine bacterium denitrifying nitrate to nitrous oxide strictly under microaerobic conditions.</title>
        <authorList>
            <person name="Takeuchi M."/>
            <person name="Yamagishi T."/>
            <person name="Kamagata Y."/>
            <person name="Oshima K."/>
            <person name="Hattori M."/>
            <person name="Katayama T."/>
            <person name="Hanada S."/>
            <person name="Tamaki H."/>
            <person name="Marumo K."/>
            <person name="Maeda H."/>
            <person name="Nedachi M."/>
            <person name="Iwasaki W."/>
            <person name="Suwa Y."/>
            <person name="Sakata S."/>
        </authorList>
    </citation>
    <scope>NUCLEOTIDE SEQUENCE [LARGE SCALE GENOMIC DNA]</scope>
    <source>
        <strain evidence="7 8">MA2</strain>
    </source>
</reference>
<dbReference type="Gene3D" id="1.10.357.10">
    <property type="entry name" value="Tetracycline Repressor, domain 2"/>
    <property type="match status" value="1"/>
</dbReference>
<evidence type="ECO:0000313" key="7">
    <source>
        <dbReference type="EMBL" id="GAK45238.1"/>
    </source>
</evidence>
<name>A0A081BB20_9HYPH</name>
<dbReference type="AlphaFoldDB" id="A0A081BB20"/>
<keyword evidence="8" id="KW-1185">Reference proteome</keyword>
<dbReference type="SUPFAM" id="SSF46689">
    <property type="entry name" value="Homeodomain-like"/>
    <property type="match status" value="1"/>
</dbReference>
<dbReference type="Proteomes" id="UP000028702">
    <property type="component" value="Unassembled WGS sequence"/>
</dbReference>
<accession>A0A081BB20</accession>
<evidence type="ECO:0000256" key="4">
    <source>
        <dbReference type="PROSITE-ProRule" id="PRU00335"/>
    </source>
</evidence>
<keyword evidence="7" id="KW-0675">Receptor</keyword>
<protein>
    <submittedName>
        <fullName evidence="7">Gamma-butyrolactone autoregulator receptor</fullName>
    </submittedName>
</protein>
<sequence>MKKPQNTKPDGQGQASAKPANKKISKGQKTRQQLIEVAASLFQKQGFHATGIFDIAEAGNLPKGSIYYHFPGGKEEIGAAAVAFAGGQIAEALEELAGKAKDPADLMTKAAALLGDVLVESDFQGGCPVCLVALEVAGKAEPIRLSALEAYARWQAIIEKHLCRFGMEKKKAAAQAELAIAAIEGALILSQVQRSPAPLRRLARQLTLSLA</sequence>
<dbReference type="SUPFAM" id="SSF48498">
    <property type="entry name" value="Tetracyclin repressor-like, C-terminal domain"/>
    <property type="match status" value="1"/>
</dbReference>
<dbReference type="InterPro" id="IPR009057">
    <property type="entry name" value="Homeodomain-like_sf"/>
</dbReference>
<dbReference type="PROSITE" id="PS50977">
    <property type="entry name" value="HTH_TETR_2"/>
    <property type="match status" value="1"/>
</dbReference>
<evidence type="ECO:0000256" key="2">
    <source>
        <dbReference type="ARBA" id="ARBA00023125"/>
    </source>
</evidence>
<keyword evidence="2 4" id="KW-0238">DNA-binding</keyword>
<feature type="DNA-binding region" description="H-T-H motif" evidence="4">
    <location>
        <begin position="51"/>
        <end position="70"/>
    </location>
</feature>
<dbReference type="PANTHER" id="PTHR47506">
    <property type="entry name" value="TRANSCRIPTIONAL REGULATORY PROTEIN"/>
    <property type="match status" value="1"/>
</dbReference>
<comment type="caution">
    <text evidence="7">The sequence shown here is derived from an EMBL/GenBank/DDBJ whole genome shotgun (WGS) entry which is preliminary data.</text>
</comment>
<dbReference type="RefSeq" id="WP_081875507.1">
    <property type="nucleotide sequence ID" value="NZ_BBIO01000008.1"/>
</dbReference>
<feature type="region of interest" description="Disordered" evidence="5">
    <location>
        <begin position="1"/>
        <end position="26"/>
    </location>
</feature>
<evidence type="ECO:0000313" key="8">
    <source>
        <dbReference type="Proteomes" id="UP000028702"/>
    </source>
</evidence>
<dbReference type="Pfam" id="PF21993">
    <property type="entry name" value="TetR_C_13_2"/>
    <property type="match status" value="1"/>
</dbReference>
<evidence type="ECO:0000256" key="5">
    <source>
        <dbReference type="SAM" id="MobiDB-lite"/>
    </source>
</evidence>
<dbReference type="InterPro" id="IPR001647">
    <property type="entry name" value="HTH_TetR"/>
</dbReference>
<gene>
    <name evidence="7" type="ORF">M2A_1737</name>
</gene>
<dbReference type="PRINTS" id="PR00455">
    <property type="entry name" value="HTHTETR"/>
</dbReference>
<feature type="domain" description="HTH tetR-type" evidence="6">
    <location>
        <begin position="28"/>
        <end position="88"/>
    </location>
</feature>
<proteinExistence type="predicted"/>
<dbReference type="GO" id="GO:0003677">
    <property type="term" value="F:DNA binding"/>
    <property type="evidence" value="ECO:0007669"/>
    <property type="project" value="UniProtKB-UniRule"/>
</dbReference>
<keyword evidence="1" id="KW-0805">Transcription regulation</keyword>
<keyword evidence="3" id="KW-0804">Transcription</keyword>
<dbReference type="STRING" id="1333998.M2A_1737"/>
<dbReference type="PANTHER" id="PTHR47506:SF3">
    <property type="entry name" value="HTH-TYPE TRANSCRIPTIONAL REGULATOR LMRA"/>
    <property type="match status" value="1"/>
</dbReference>
<dbReference type="InterPro" id="IPR054156">
    <property type="entry name" value="YxaF_TetR_C"/>
</dbReference>
<evidence type="ECO:0000256" key="3">
    <source>
        <dbReference type="ARBA" id="ARBA00023163"/>
    </source>
</evidence>
<organism evidence="7 8">
    <name type="scientific">Tepidicaulis marinus</name>
    <dbReference type="NCBI Taxonomy" id="1333998"/>
    <lineage>
        <taxon>Bacteria</taxon>
        <taxon>Pseudomonadati</taxon>
        <taxon>Pseudomonadota</taxon>
        <taxon>Alphaproteobacteria</taxon>
        <taxon>Hyphomicrobiales</taxon>
        <taxon>Parvibaculaceae</taxon>
        <taxon>Tepidicaulis</taxon>
    </lineage>
</organism>
<dbReference type="EMBL" id="BBIO01000008">
    <property type="protein sequence ID" value="GAK45238.1"/>
    <property type="molecule type" value="Genomic_DNA"/>
</dbReference>
<evidence type="ECO:0000256" key="1">
    <source>
        <dbReference type="ARBA" id="ARBA00023015"/>
    </source>
</evidence>
<dbReference type="eggNOG" id="COG1309">
    <property type="taxonomic scope" value="Bacteria"/>
</dbReference>
<feature type="compositionally biased region" description="Polar residues" evidence="5">
    <location>
        <begin position="1"/>
        <end position="15"/>
    </location>
</feature>
<evidence type="ECO:0000259" key="6">
    <source>
        <dbReference type="PROSITE" id="PS50977"/>
    </source>
</evidence>
<dbReference type="Pfam" id="PF00440">
    <property type="entry name" value="TetR_N"/>
    <property type="match status" value="1"/>
</dbReference>